<evidence type="ECO:0000313" key="2">
    <source>
        <dbReference type="Proteomes" id="UP000299102"/>
    </source>
</evidence>
<sequence>MGMRGGAGRREVSCASARRETIISIIKESGGGLKAVIDAPVYRVAVAAAAAFINSFRHRRSLELLIKPRRGDSASMMYRALITLARPSVIKKETAAAAAAADEPRDNARRRAFEARFGISNPSDGSVSGGKRTNVVCSDMEKIWDPAALN</sequence>
<gene>
    <name evidence="1" type="ORF">EVAR_66330_1</name>
</gene>
<proteinExistence type="predicted"/>
<evidence type="ECO:0000313" key="1">
    <source>
        <dbReference type="EMBL" id="GBP81784.1"/>
    </source>
</evidence>
<accession>A0A4C1Z3Z8</accession>
<dbReference type="AlphaFoldDB" id="A0A4C1Z3Z8"/>
<comment type="caution">
    <text evidence="1">The sequence shown here is derived from an EMBL/GenBank/DDBJ whole genome shotgun (WGS) entry which is preliminary data.</text>
</comment>
<keyword evidence="2" id="KW-1185">Reference proteome</keyword>
<dbReference type="Proteomes" id="UP000299102">
    <property type="component" value="Unassembled WGS sequence"/>
</dbReference>
<name>A0A4C1Z3Z8_EUMVA</name>
<protein>
    <submittedName>
        <fullName evidence="1">Uncharacterized protein</fullName>
    </submittedName>
</protein>
<organism evidence="1 2">
    <name type="scientific">Eumeta variegata</name>
    <name type="common">Bagworm moth</name>
    <name type="synonym">Eumeta japonica</name>
    <dbReference type="NCBI Taxonomy" id="151549"/>
    <lineage>
        <taxon>Eukaryota</taxon>
        <taxon>Metazoa</taxon>
        <taxon>Ecdysozoa</taxon>
        <taxon>Arthropoda</taxon>
        <taxon>Hexapoda</taxon>
        <taxon>Insecta</taxon>
        <taxon>Pterygota</taxon>
        <taxon>Neoptera</taxon>
        <taxon>Endopterygota</taxon>
        <taxon>Lepidoptera</taxon>
        <taxon>Glossata</taxon>
        <taxon>Ditrysia</taxon>
        <taxon>Tineoidea</taxon>
        <taxon>Psychidae</taxon>
        <taxon>Oiketicinae</taxon>
        <taxon>Eumeta</taxon>
    </lineage>
</organism>
<dbReference type="EMBL" id="BGZK01001530">
    <property type="protein sequence ID" value="GBP81784.1"/>
    <property type="molecule type" value="Genomic_DNA"/>
</dbReference>
<reference evidence="1 2" key="1">
    <citation type="journal article" date="2019" name="Commun. Biol.">
        <title>The bagworm genome reveals a unique fibroin gene that provides high tensile strength.</title>
        <authorList>
            <person name="Kono N."/>
            <person name="Nakamura H."/>
            <person name="Ohtoshi R."/>
            <person name="Tomita M."/>
            <person name="Numata K."/>
            <person name="Arakawa K."/>
        </authorList>
    </citation>
    <scope>NUCLEOTIDE SEQUENCE [LARGE SCALE GENOMIC DNA]</scope>
</reference>